<proteinExistence type="predicted"/>
<dbReference type="AlphaFoldDB" id="A0A4E0QT71"/>
<protein>
    <submittedName>
        <fullName evidence="2">Uncharacterized protein</fullName>
    </submittedName>
</protein>
<keyword evidence="3" id="KW-1185">Reference proteome</keyword>
<dbReference type="EMBL" id="PGGK01000002">
    <property type="protein sequence ID" value="TGC11011.1"/>
    <property type="molecule type" value="Genomic_DNA"/>
</dbReference>
<keyword evidence="1" id="KW-0812">Transmembrane</keyword>
<keyword evidence="1" id="KW-0472">Membrane</keyword>
<comment type="caution">
    <text evidence="2">The sequence shown here is derived from an EMBL/GenBank/DDBJ whole genome shotgun (WGS) entry which is preliminary data.</text>
</comment>
<organism evidence="2 3">
    <name type="scientific">Methanolobus halotolerans</name>
    <dbReference type="NCBI Taxonomy" id="2052935"/>
    <lineage>
        <taxon>Archaea</taxon>
        <taxon>Methanobacteriati</taxon>
        <taxon>Methanobacteriota</taxon>
        <taxon>Stenosarchaea group</taxon>
        <taxon>Methanomicrobia</taxon>
        <taxon>Methanosarcinales</taxon>
        <taxon>Methanosarcinaceae</taxon>
        <taxon>Methanolobus</taxon>
    </lineage>
</organism>
<dbReference type="RefSeq" id="WP_135388603.1">
    <property type="nucleotide sequence ID" value="NZ_PGGK01000002.1"/>
</dbReference>
<sequence>MVGEQFFSWISENATTITPLTNIITVVIWGFYAHLLYREYRNQNYPRILIQQSQGTSNNSLCLLTNLSEKMMDVTCIFAVGYGKNNKVYKKKIEDYGQFDTNKQIEQSQSIQRRNFSHGSRICVGKFNSLLQKLNLSDISSIEKLEIRVVAFFAYKDEAIGASRFFSVKSKQDGSIVQITPENLKTKQMRSFLQKRKIRNWTEDCFNEDVD</sequence>
<keyword evidence="1" id="KW-1133">Transmembrane helix</keyword>
<reference evidence="2 3" key="1">
    <citation type="submission" date="2017-11" db="EMBL/GenBank/DDBJ databases">
        <title>Isolation and Characterization of Methanogenic Archaea from Saline Meromictic Lake at Siberia.</title>
        <authorList>
            <person name="Shen Y."/>
            <person name="Huang H.-H."/>
            <person name="Lai M.-C."/>
            <person name="Chen S.-C."/>
        </authorList>
    </citation>
    <scope>NUCLEOTIDE SEQUENCE [LARGE SCALE GENOMIC DNA]</scope>
    <source>
        <strain evidence="2 3">SY-01</strain>
    </source>
</reference>
<name>A0A4E0QT71_9EURY</name>
<accession>A0A4E0QT71</accession>
<evidence type="ECO:0000313" key="2">
    <source>
        <dbReference type="EMBL" id="TGC11011.1"/>
    </source>
</evidence>
<gene>
    <name evidence="2" type="ORF">CUN85_02325</name>
</gene>
<evidence type="ECO:0000313" key="3">
    <source>
        <dbReference type="Proteomes" id="UP000297295"/>
    </source>
</evidence>
<evidence type="ECO:0000256" key="1">
    <source>
        <dbReference type="SAM" id="Phobius"/>
    </source>
</evidence>
<feature type="transmembrane region" description="Helical" evidence="1">
    <location>
        <begin position="20"/>
        <end position="37"/>
    </location>
</feature>
<dbReference type="OrthoDB" id="142637at2157"/>
<dbReference type="Proteomes" id="UP000297295">
    <property type="component" value="Unassembled WGS sequence"/>
</dbReference>